<dbReference type="GO" id="GO:0016491">
    <property type="term" value="F:oxidoreductase activity"/>
    <property type="evidence" value="ECO:0007669"/>
    <property type="project" value="UniProtKB-KW"/>
</dbReference>
<evidence type="ECO:0000256" key="8">
    <source>
        <dbReference type="PIRSR" id="PIRSR601834-1"/>
    </source>
</evidence>
<protein>
    <recommendedName>
        <fullName evidence="11">FAD-binding FR-type domain-containing protein</fullName>
    </recommendedName>
</protein>
<keyword evidence="13" id="KW-1185">Reference proteome</keyword>
<dbReference type="InterPro" id="IPR017927">
    <property type="entry name" value="FAD-bd_FR_type"/>
</dbReference>
<dbReference type="AlphaFoldDB" id="A0A3D8T6Y7"/>
<feature type="domain" description="FAD-binding FR-type" evidence="11">
    <location>
        <begin position="112"/>
        <end position="221"/>
    </location>
</feature>
<feature type="binding site" evidence="8">
    <location>
        <position position="197"/>
    </location>
    <ligand>
        <name>FAD</name>
        <dbReference type="ChEBI" id="CHEBI:57692"/>
    </ligand>
</feature>
<dbReference type="InterPro" id="IPR001834">
    <property type="entry name" value="CBR-like"/>
</dbReference>
<dbReference type="InterPro" id="IPR001433">
    <property type="entry name" value="OxRdtase_FAD/NAD-bd"/>
</dbReference>
<evidence type="ECO:0000256" key="3">
    <source>
        <dbReference type="ARBA" id="ARBA00006105"/>
    </source>
</evidence>
<dbReference type="Gene3D" id="2.40.30.10">
    <property type="entry name" value="Translation factors"/>
    <property type="match status" value="1"/>
</dbReference>
<keyword evidence="10" id="KW-1133">Transmembrane helix</keyword>
<evidence type="ECO:0000256" key="7">
    <source>
        <dbReference type="ARBA" id="ARBA00023136"/>
    </source>
</evidence>
<evidence type="ECO:0000313" key="13">
    <source>
        <dbReference type="Proteomes" id="UP000256328"/>
    </source>
</evidence>
<feature type="compositionally biased region" description="Basic and acidic residues" evidence="9">
    <location>
        <begin position="59"/>
        <end position="68"/>
    </location>
</feature>
<evidence type="ECO:0000313" key="12">
    <source>
        <dbReference type="EMBL" id="RDW94315.1"/>
    </source>
</evidence>
<evidence type="ECO:0000256" key="10">
    <source>
        <dbReference type="SAM" id="Phobius"/>
    </source>
</evidence>
<accession>A0A3D8T6Y7</accession>
<reference evidence="12 13" key="1">
    <citation type="journal article" date="2018" name="IMA Fungus">
        <title>IMA Genome-F 9: Draft genome sequence of Annulohypoxylon stygium, Aspergillus mulundensis, Berkeleyomyces basicola (syn. Thielaviopsis basicola), Ceratocystis smalleyi, two Cercospora beticola strains, Coleophoma cylindrospora, Fusarium fracticaudum, Phialophora cf. hyalina, and Morchella septimelata.</title>
        <authorList>
            <person name="Wingfield B.D."/>
            <person name="Bills G.F."/>
            <person name="Dong Y."/>
            <person name="Huang W."/>
            <person name="Nel W.J."/>
            <person name="Swalarsk-Parry B.S."/>
            <person name="Vaghefi N."/>
            <person name="Wilken P.M."/>
            <person name="An Z."/>
            <person name="de Beer Z.W."/>
            <person name="De Vos L."/>
            <person name="Chen L."/>
            <person name="Duong T.A."/>
            <person name="Gao Y."/>
            <person name="Hammerbacher A."/>
            <person name="Kikkert J.R."/>
            <person name="Li Y."/>
            <person name="Li H."/>
            <person name="Li K."/>
            <person name="Li Q."/>
            <person name="Liu X."/>
            <person name="Ma X."/>
            <person name="Naidoo K."/>
            <person name="Pethybridge S.J."/>
            <person name="Sun J."/>
            <person name="Steenkamp E.T."/>
            <person name="van der Nest M.A."/>
            <person name="van Wyk S."/>
            <person name="Wingfield M.J."/>
            <person name="Xiong C."/>
            <person name="Yue Q."/>
            <person name="Zhang X."/>
        </authorList>
    </citation>
    <scope>NUCLEOTIDE SEQUENCE [LARGE SCALE GENOMIC DNA]</scope>
    <source>
        <strain evidence="12 13">BP5796</strain>
    </source>
</reference>
<dbReference type="SUPFAM" id="SSF63380">
    <property type="entry name" value="Riboflavin synthase domain-like"/>
    <property type="match status" value="1"/>
</dbReference>
<dbReference type="CDD" id="cd06183">
    <property type="entry name" value="cyt_b5_reduct_like"/>
    <property type="match status" value="1"/>
</dbReference>
<evidence type="ECO:0000256" key="9">
    <source>
        <dbReference type="SAM" id="MobiDB-lite"/>
    </source>
</evidence>
<evidence type="ECO:0000259" key="11">
    <source>
        <dbReference type="PROSITE" id="PS51384"/>
    </source>
</evidence>
<dbReference type="Gene3D" id="3.40.50.80">
    <property type="entry name" value="Nucleotide-binding domain of ferredoxin-NADP reductase (FNR) module"/>
    <property type="match status" value="1"/>
</dbReference>
<gene>
    <name evidence="12" type="ORF">BP5796_00078</name>
</gene>
<feature type="transmembrane region" description="Helical" evidence="10">
    <location>
        <begin position="79"/>
        <end position="97"/>
    </location>
</feature>
<feature type="binding site" evidence="8">
    <location>
        <position position="187"/>
    </location>
    <ligand>
        <name>FAD</name>
        <dbReference type="ChEBI" id="CHEBI:57692"/>
    </ligand>
</feature>
<comment type="subcellular location">
    <subcellularLocation>
        <location evidence="2">Membrane</location>
    </subcellularLocation>
</comment>
<keyword evidence="6" id="KW-0560">Oxidoreductase</keyword>
<dbReference type="PRINTS" id="PR00406">
    <property type="entry name" value="CYTB5RDTASE"/>
</dbReference>
<evidence type="ECO:0000256" key="5">
    <source>
        <dbReference type="ARBA" id="ARBA00022827"/>
    </source>
</evidence>
<dbReference type="Pfam" id="PF00175">
    <property type="entry name" value="NAD_binding_1"/>
    <property type="match status" value="1"/>
</dbReference>
<name>A0A3D8T6Y7_9HELO</name>
<dbReference type="PANTHER" id="PTHR19370">
    <property type="entry name" value="NADH-CYTOCHROME B5 REDUCTASE"/>
    <property type="match status" value="1"/>
</dbReference>
<evidence type="ECO:0000256" key="2">
    <source>
        <dbReference type="ARBA" id="ARBA00004370"/>
    </source>
</evidence>
<dbReference type="GO" id="GO:0005739">
    <property type="term" value="C:mitochondrion"/>
    <property type="evidence" value="ECO:0007669"/>
    <property type="project" value="TreeGrafter"/>
</dbReference>
<dbReference type="InterPro" id="IPR008333">
    <property type="entry name" value="Cbr1-like_FAD-bd_dom"/>
</dbReference>
<evidence type="ECO:0000256" key="6">
    <source>
        <dbReference type="ARBA" id="ARBA00023002"/>
    </source>
</evidence>
<dbReference type="Proteomes" id="UP000256328">
    <property type="component" value="Unassembled WGS sequence"/>
</dbReference>
<dbReference type="InterPro" id="IPR017938">
    <property type="entry name" value="Riboflavin_synthase-like_b-brl"/>
</dbReference>
<dbReference type="InterPro" id="IPR039261">
    <property type="entry name" value="FNR_nucleotide-bd"/>
</dbReference>
<keyword evidence="10" id="KW-0812">Transmembrane</keyword>
<comment type="caution">
    <text evidence="12">The sequence shown here is derived from an EMBL/GenBank/DDBJ whole genome shotgun (WGS) entry which is preliminary data.</text>
</comment>
<comment type="cofactor">
    <cofactor evidence="1 8">
        <name>FAD</name>
        <dbReference type="ChEBI" id="CHEBI:57692"/>
    </cofactor>
</comment>
<sequence length="402" mass="44779">MPPVRLTARHLSASSASCQRWLLTPGQCMAQEPMAVSSCRKYSTKYNGTKRTKPASDGNARRSAEFHEAQQAARKTQKVLSGLLALAILAPTAWYLPQLLSQSSTNRIFDPPRFTPFTVIAREVVSPTSILITIRPNATAFDPEPYRDSWAKGPWSVEIKQPELQIARSYTPLPPSEDTQDGDLRFLIRREHKGEVSGYLHSLGVGATVQLRGPHSEIELPEGVTDVVFLAGGTGIAPALQIAHTLLDVRNNQENRKPKVQIVWANRRREDCLGGKSSLGPGKMNFWTSNPAKQEPSNILVQELEALQRKHAGSLTVDYLVDEESTFIDQKNIKQLTKTTSDTESNPQLEKVDRKWIFVSGPEGFITYLAGPKRWEAGIEGQGELSGIIGRMRLRDWKVYKL</sequence>
<keyword evidence="5 8" id="KW-0274">FAD</keyword>
<dbReference type="EMBL" id="PDLN01000001">
    <property type="protein sequence ID" value="RDW94315.1"/>
    <property type="molecule type" value="Genomic_DNA"/>
</dbReference>
<comment type="similarity">
    <text evidence="3">Belongs to the flavoprotein pyridine nucleotide cytochrome reductase family.</text>
</comment>
<dbReference type="PANTHER" id="PTHR19370:SF189">
    <property type="entry name" value="CYTOCHROME C MITOCHONDRIAL IMPORT FACTOR CYC2"/>
    <property type="match status" value="1"/>
</dbReference>
<dbReference type="PROSITE" id="PS51384">
    <property type="entry name" value="FAD_FR"/>
    <property type="match status" value="1"/>
</dbReference>
<keyword evidence="7 10" id="KW-0472">Membrane</keyword>
<feature type="binding site" evidence="8">
    <location>
        <position position="196"/>
    </location>
    <ligand>
        <name>FAD</name>
        <dbReference type="ChEBI" id="CHEBI:57692"/>
    </ligand>
</feature>
<dbReference type="Pfam" id="PF00970">
    <property type="entry name" value="FAD_binding_6"/>
    <property type="match status" value="1"/>
</dbReference>
<evidence type="ECO:0000256" key="1">
    <source>
        <dbReference type="ARBA" id="ARBA00001974"/>
    </source>
</evidence>
<feature type="binding site" evidence="8">
    <location>
        <position position="170"/>
    </location>
    <ligand>
        <name>FAD</name>
        <dbReference type="ChEBI" id="CHEBI:57692"/>
    </ligand>
</feature>
<proteinExistence type="inferred from homology"/>
<keyword evidence="4 8" id="KW-0285">Flavoprotein</keyword>
<feature type="region of interest" description="Disordered" evidence="9">
    <location>
        <begin position="46"/>
        <end position="70"/>
    </location>
</feature>
<dbReference type="GO" id="GO:0016020">
    <property type="term" value="C:membrane"/>
    <property type="evidence" value="ECO:0007669"/>
    <property type="project" value="UniProtKB-SubCell"/>
</dbReference>
<organism evidence="12 13">
    <name type="scientific">Coleophoma crateriformis</name>
    <dbReference type="NCBI Taxonomy" id="565419"/>
    <lineage>
        <taxon>Eukaryota</taxon>
        <taxon>Fungi</taxon>
        <taxon>Dikarya</taxon>
        <taxon>Ascomycota</taxon>
        <taxon>Pezizomycotina</taxon>
        <taxon>Leotiomycetes</taxon>
        <taxon>Helotiales</taxon>
        <taxon>Dermateaceae</taxon>
        <taxon>Coleophoma</taxon>
    </lineage>
</organism>
<evidence type="ECO:0000256" key="4">
    <source>
        <dbReference type="ARBA" id="ARBA00022630"/>
    </source>
</evidence>
<dbReference type="OrthoDB" id="432685at2759"/>
<feature type="binding site" evidence="8">
    <location>
        <position position="168"/>
    </location>
    <ligand>
        <name>FAD</name>
        <dbReference type="ChEBI" id="CHEBI:57692"/>
    </ligand>
</feature>
<dbReference type="SUPFAM" id="SSF52343">
    <property type="entry name" value="Ferredoxin reductase-like, C-terminal NADP-linked domain"/>
    <property type="match status" value="1"/>
</dbReference>